<dbReference type="AlphaFoldDB" id="A0AAV3UPT5"/>
<dbReference type="PANTHER" id="PTHR38011:SF11">
    <property type="entry name" value="2,5-DIAMINO-6-RIBOSYLAMINO-4(3H)-PYRIMIDINONE 5'-PHOSPHATE REDUCTASE"/>
    <property type="match status" value="1"/>
</dbReference>
<proteinExistence type="predicted"/>
<dbReference type="Pfam" id="PF01872">
    <property type="entry name" value="RibD_C"/>
    <property type="match status" value="1"/>
</dbReference>
<dbReference type="PANTHER" id="PTHR38011">
    <property type="entry name" value="DIHYDROFOLATE REDUCTASE FAMILY PROTEIN (AFU_ORTHOLOGUE AFUA_8G06820)"/>
    <property type="match status" value="1"/>
</dbReference>
<dbReference type="EMBL" id="BAABKX010000022">
    <property type="protein sequence ID" value="GAA5062568.1"/>
    <property type="molecule type" value="Genomic_DNA"/>
</dbReference>
<gene>
    <name evidence="2" type="ORF">GCM10025751_50110</name>
</gene>
<keyword evidence="3" id="KW-1185">Reference proteome</keyword>
<comment type="caution">
    <text evidence="2">The sequence shown here is derived from an EMBL/GenBank/DDBJ whole genome shotgun (WGS) entry which is preliminary data.</text>
</comment>
<sequence length="204" mass="22850">MSKTETTEESTREQTNGRKLVVENKVTLDGVFDKQAEWQMQFWGDPDELVRYSKAHITEFDALLLGRVTYQGLAAVWPSMTDGMGYADWINSIPKHVVSTTLHTDEMEWNARLITGNVTDKVAALKRQPGRDILMVGSGDLLNTLMQHDLVDEYRLMVHPVVQGSGKRLFEGANEPTTMDLVDTEAVGLGVFVLTYEPTTEDGE</sequence>
<dbReference type="Gene3D" id="3.40.430.10">
    <property type="entry name" value="Dihydrofolate Reductase, subunit A"/>
    <property type="match status" value="1"/>
</dbReference>
<reference evidence="2 3" key="1">
    <citation type="journal article" date="2019" name="Int. J. Syst. Evol. Microbiol.">
        <title>The Global Catalogue of Microorganisms (GCM) 10K type strain sequencing project: providing services to taxonomists for standard genome sequencing and annotation.</title>
        <authorList>
            <consortium name="The Broad Institute Genomics Platform"/>
            <consortium name="The Broad Institute Genome Sequencing Center for Infectious Disease"/>
            <person name="Wu L."/>
            <person name="Ma J."/>
        </authorList>
    </citation>
    <scope>NUCLEOTIDE SEQUENCE [LARGE SCALE GENOMIC DNA]</scope>
    <source>
        <strain evidence="2 3">JCM 17504</strain>
    </source>
</reference>
<feature type="domain" description="Bacterial bifunctional deaminase-reductase C-terminal" evidence="1">
    <location>
        <begin position="18"/>
        <end position="191"/>
    </location>
</feature>
<dbReference type="InterPro" id="IPR050765">
    <property type="entry name" value="Riboflavin_Biosynth_HTPR"/>
</dbReference>
<dbReference type="InterPro" id="IPR024072">
    <property type="entry name" value="DHFR-like_dom_sf"/>
</dbReference>
<name>A0AAV3UPT5_9EURY</name>
<dbReference type="RefSeq" id="WP_227777991.1">
    <property type="nucleotide sequence ID" value="NZ_BAABKX010000022.1"/>
</dbReference>
<dbReference type="GeneID" id="68616346"/>
<evidence type="ECO:0000259" key="1">
    <source>
        <dbReference type="Pfam" id="PF01872"/>
    </source>
</evidence>
<dbReference type="Proteomes" id="UP001501729">
    <property type="component" value="Unassembled WGS sequence"/>
</dbReference>
<protein>
    <submittedName>
        <fullName evidence="2">Dihydrofolate reductase family protein</fullName>
    </submittedName>
</protein>
<dbReference type="GO" id="GO:0009231">
    <property type="term" value="P:riboflavin biosynthetic process"/>
    <property type="evidence" value="ECO:0007669"/>
    <property type="project" value="InterPro"/>
</dbReference>
<evidence type="ECO:0000313" key="3">
    <source>
        <dbReference type="Proteomes" id="UP001501729"/>
    </source>
</evidence>
<evidence type="ECO:0000313" key="2">
    <source>
        <dbReference type="EMBL" id="GAA5062568.1"/>
    </source>
</evidence>
<dbReference type="GO" id="GO:0008703">
    <property type="term" value="F:5-amino-6-(5-phosphoribosylamino)uracil reductase activity"/>
    <property type="evidence" value="ECO:0007669"/>
    <property type="project" value="InterPro"/>
</dbReference>
<dbReference type="InterPro" id="IPR002734">
    <property type="entry name" value="RibDG_C"/>
</dbReference>
<accession>A0AAV3UPT5</accession>
<dbReference type="SUPFAM" id="SSF53597">
    <property type="entry name" value="Dihydrofolate reductase-like"/>
    <property type="match status" value="1"/>
</dbReference>
<organism evidence="2 3">
    <name type="scientific">Haladaptatus pallidirubidus</name>
    <dbReference type="NCBI Taxonomy" id="1008152"/>
    <lineage>
        <taxon>Archaea</taxon>
        <taxon>Methanobacteriati</taxon>
        <taxon>Methanobacteriota</taxon>
        <taxon>Stenosarchaea group</taxon>
        <taxon>Halobacteria</taxon>
        <taxon>Halobacteriales</taxon>
        <taxon>Haladaptataceae</taxon>
        <taxon>Haladaptatus</taxon>
    </lineage>
</organism>